<accession>A0A2S7MXS2</accession>
<keyword evidence="3" id="KW-1185">Reference proteome</keyword>
<dbReference type="EMBL" id="PKOZ01000008">
    <property type="protein sequence ID" value="PQD94601.1"/>
    <property type="molecule type" value="Genomic_DNA"/>
</dbReference>
<dbReference type="PANTHER" id="PTHR40070:SF1">
    <property type="entry name" value="UPF0478 PROTEIN YTXG"/>
    <property type="match status" value="1"/>
</dbReference>
<organism evidence="2 3">
    <name type="scientific">Pradoshia eiseniae</name>
    <dbReference type="NCBI Taxonomy" id="2064768"/>
    <lineage>
        <taxon>Bacteria</taxon>
        <taxon>Bacillati</taxon>
        <taxon>Bacillota</taxon>
        <taxon>Bacilli</taxon>
        <taxon>Bacillales</taxon>
        <taxon>Bacillaceae</taxon>
        <taxon>Pradoshia</taxon>
    </lineage>
</organism>
<dbReference type="PANTHER" id="PTHR40070">
    <property type="entry name" value="UPF0478 PROTEIN YTXG"/>
    <property type="match status" value="1"/>
</dbReference>
<dbReference type="InterPro" id="IPR009293">
    <property type="entry name" value="UPF0478"/>
</dbReference>
<gene>
    <name evidence="2" type="ORF">CYL18_13125</name>
</gene>
<dbReference type="Proteomes" id="UP000239663">
    <property type="component" value="Unassembled WGS sequence"/>
</dbReference>
<sequence>MEIILYLSVALIAIAFVVLVVYLSNTLKALQETMESVSGTLEGLETQMQGITTETALLLQKTNALAEDLQVKSESLNTVVEAVKGVGGSIQKVNTTIDQVTDRVQIAANEHNPKIAQAVQWGNVCIELFNRWKAKKAEREAVQQQEELQDEYLSVPAPETRYQRSHS</sequence>
<feature type="transmembrane region" description="Helical" evidence="1">
    <location>
        <begin position="6"/>
        <end position="24"/>
    </location>
</feature>
<keyword evidence="1" id="KW-0472">Membrane</keyword>
<keyword evidence="1" id="KW-0812">Transmembrane</keyword>
<protein>
    <submittedName>
        <fullName evidence="2">DUF948 domain-containing protein</fullName>
    </submittedName>
</protein>
<dbReference type="RefSeq" id="WP_104849983.1">
    <property type="nucleotide sequence ID" value="NZ_PKOZ01000008.1"/>
</dbReference>
<dbReference type="Gene3D" id="1.20.1480.30">
    <property type="entry name" value="Designed four-helix bundle protein"/>
    <property type="match status" value="1"/>
</dbReference>
<comment type="caution">
    <text evidence="2">The sequence shown here is derived from an EMBL/GenBank/DDBJ whole genome shotgun (WGS) entry which is preliminary data.</text>
</comment>
<dbReference type="Pfam" id="PF06103">
    <property type="entry name" value="DUF948"/>
    <property type="match status" value="1"/>
</dbReference>
<dbReference type="AlphaFoldDB" id="A0A2S7MXS2"/>
<evidence type="ECO:0000256" key="1">
    <source>
        <dbReference type="SAM" id="Phobius"/>
    </source>
</evidence>
<dbReference type="OrthoDB" id="2366030at2"/>
<evidence type="ECO:0000313" key="3">
    <source>
        <dbReference type="Proteomes" id="UP000239663"/>
    </source>
</evidence>
<proteinExistence type="predicted"/>
<keyword evidence="1" id="KW-1133">Transmembrane helix</keyword>
<evidence type="ECO:0000313" key="2">
    <source>
        <dbReference type="EMBL" id="PQD94601.1"/>
    </source>
</evidence>
<reference evidence="2 3" key="1">
    <citation type="submission" date="2017-12" db="EMBL/GenBank/DDBJ databases">
        <title>Taxonomic description and draft genome of Pradoshia cofamensis Gen. nov., sp. nov., a thermotolerant bacillale isolated from anterior gut of earthworm Eisenia fetida.</title>
        <authorList>
            <person name="Saha T."/>
            <person name="Chakraborty R."/>
        </authorList>
    </citation>
    <scope>NUCLEOTIDE SEQUENCE [LARGE SCALE GENOMIC DNA]</scope>
    <source>
        <strain evidence="2 3">EAG3</strain>
    </source>
</reference>
<name>A0A2S7MXS2_9BACI</name>